<evidence type="ECO:0000313" key="2">
    <source>
        <dbReference type="EMBL" id="GGI09204.1"/>
    </source>
</evidence>
<name>A0ABQ2BA72_9MICO</name>
<organism evidence="2 3">
    <name type="scientific">Isoptericola cucumis</name>
    <dbReference type="NCBI Taxonomy" id="1776856"/>
    <lineage>
        <taxon>Bacteria</taxon>
        <taxon>Bacillati</taxon>
        <taxon>Actinomycetota</taxon>
        <taxon>Actinomycetes</taxon>
        <taxon>Micrococcales</taxon>
        <taxon>Promicromonosporaceae</taxon>
        <taxon>Isoptericola</taxon>
    </lineage>
</organism>
<dbReference type="Proteomes" id="UP000632535">
    <property type="component" value="Unassembled WGS sequence"/>
</dbReference>
<dbReference type="RefSeq" id="WP_188524045.1">
    <property type="nucleotide sequence ID" value="NZ_BMDG01000008.1"/>
</dbReference>
<evidence type="ECO:0008006" key="4">
    <source>
        <dbReference type="Google" id="ProtNLM"/>
    </source>
</evidence>
<protein>
    <recommendedName>
        <fullName evidence="4">Transposase</fullName>
    </recommendedName>
</protein>
<reference evidence="3" key="1">
    <citation type="journal article" date="2019" name="Int. J. Syst. Evol. Microbiol.">
        <title>The Global Catalogue of Microorganisms (GCM) 10K type strain sequencing project: providing services to taxonomists for standard genome sequencing and annotation.</title>
        <authorList>
            <consortium name="The Broad Institute Genomics Platform"/>
            <consortium name="The Broad Institute Genome Sequencing Center for Infectious Disease"/>
            <person name="Wu L."/>
            <person name="Ma J."/>
        </authorList>
    </citation>
    <scope>NUCLEOTIDE SEQUENCE [LARGE SCALE GENOMIC DNA]</scope>
    <source>
        <strain evidence="3">CCM 8653</strain>
    </source>
</reference>
<dbReference type="EMBL" id="BMDG01000008">
    <property type="protein sequence ID" value="GGI09204.1"/>
    <property type="molecule type" value="Genomic_DNA"/>
</dbReference>
<gene>
    <name evidence="2" type="ORF">GCM10007368_25000</name>
</gene>
<feature type="compositionally biased region" description="Basic and acidic residues" evidence="1">
    <location>
        <begin position="197"/>
        <end position="223"/>
    </location>
</feature>
<sequence length="314" mass="33199">MPTLLEVAAELYALAPGGFVPARDARVAALRSDEPELARQVRALRRPSTAAWVVNHLVRTDPDQVQQVVDLGAAMRAAQDGLDAAQLRELTRQRRQLTAAVTTRARALAAEEGTTVSDAVATQVESTLTAAMIDDGAGWAVRAGLLVGALEATGVDPADVASAVAAPRELGIEPQPDGRRRHLHAVPDAPGPSGGEGEARGRTAEAEREAAEAAREQARRDAADAADDLASAERERGAAADDVVRIEAAAARLDAERDAVRRRLEALDDEAEAVEAELRGAALRRERAERTVGDADRRRDEAAARLAELEPGRG</sequence>
<keyword evidence="3" id="KW-1185">Reference proteome</keyword>
<feature type="region of interest" description="Disordered" evidence="1">
    <location>
        <begin position="283"/>
        <end position="314"/>
    </location>
</feature>
<proteinExistence type="predicted"/>
<evidence type="ECO:0000313" key="3">
    <source>
        <dbReference type="Proteomes" id="UP000632535"/>
    </source>
</evidence>
<feature type="region of interest" description="Disordered" evidence="1">
    <location>
        <begin position="170"/>
        <end position="239"/>
    </location>
</feature>
<evidence type="ECO:0000256" key="1">
    <source>
        <dbReference type="SAM" id="MobiDB-lite"/>
    </source>
</evidence>
<comment type="caution">
    <text evidence="2">The sequence shown here is derived from an EMBL/GenBank/DDBJ whole genome shotgun (WGS) entry which is preliminary data.</text>
</comment>
<accession>A0ABQ2BA72</accession>